<reference evidence="2" key="1">
    <citation type="submission" date="2020-02" db="EMBL/GenBank/DDBJ databases">
        <authorList>
            <person name="Scholz U."/>
            <person name="Mascher M."/>
            <person name="Fiebig A."/>
        </authorList>
    </citation>
    <scope>NUCLEOTIDE SEQUENCE</scope>
</reference>
<organism evidence="2 3">
    <name type="scientific">Spirodela intermedia</name>
    <name type="common">Intermediate duckweed</name>
    <dbReference type="NCBI Taxonomy" id="51605"/>
    <lineage>
        <taxon>Eukaryota</taxon>
        <taxon>Viridiplantae</taxon>
        <taxon>Streptophyta</taxon>
        <taxon>Embryophyta</taxon>
        <taxon>Tracheophyta</taxon>
        <taxon>Spermatophyta</taxon>
        <taxon>Magnoliopsida</taxon>
        <taxon>Liliopsida</taxon>
        <taxon>Araceae</taxon>
        <taxon>Lemnoideae</taxon>
        <taxon>Spirodela</taxon>
    </lineage>
</organism>
<gene>
    <name evidence="2" type="ORF">SI8410_18021736</name>
</gene>
<accession>A0A7I8LP02</accession>
<dbReference type="AlphaFoldDB" id="A0A7I8LP02"/>
<keyword evidence="3" id="KW-1185">Reference proteome</keyword>
<evidence type="ECO:0000256" key="1">
    <source>
        <dbReference type="SAM" id="MobiDB-lite"/>
    </source>
</evidence>
<feature type="region of interest" description="Disordered" evidence="1">
    <location>
        <begin position="115"/>
        <end position="143"/>
    </location>
</feature>
<dbReference type="Proteomes" id="UP000663760">
    <property type="component" value="Chromosome 18"/>
</dbReference>
<protein>
    <submittedName>
        <fullName evidence="2">Uncharacterized protein</fullName>
    </submittedName>
</protein>
<feature type="compositionally biased region" description="Basic and acidic residues" evidence="1">
    <location>
        <begin position="118"/>
        <end position="135"/>
    </location>
</feature>
<proteinExistence type="predicted"/>
<evidence type="ECO:0000313" key="3">
    <source>
        <dbReference type="Proteomes" id="UP000663760"/>
    </source>
</evidence>
<evidence type="ECO:0000313" key="2">
    <source>
        <dbReference type="EMBL" id="CAA7411058.1"/>
    </source>
</evidence>
<dbReference type="EMBL" id="LR746281">
    <property type="protein sequence ID" value="CAA7411058.1"/>
    <property type="molecule type" value="Genomic_DNA"/>
</dbReference>
<sequence length="181" mass="21815">MKNRRMHLREYSAPLQYRPVNRINGSIENDVNFRVDHHTIQMLPHFHGMALFCEISYYPNILIEIVKMRLFPFTLKDKTKDWLHALAAFLKKFYLGKMNYIRRLPTHLGPRLASGREVSQEIEKEERSHERERERNKKKMKKKRNMKVIGWKMDDRRGIDMSACMHCIYLEEGARTIREPQ</sequence>
<name>A0A7I8LP02_SPIIN</name>